<sequence length="140" mass="16282">MNLGYEPEGLKIYLLGESVDMRKQMNGLIALVEGTYHMDPFEKALFLFTNKKKDKIKALKWDENRFVVYYKRLERGAFRIHDLSDAKDGKITIESHDLRRLLYGLDMECVLKNAPSSVCEREVAGTLQKCIKPLKSLRFH</sequence>
<comment type="caution">
    <text evidence="1">The sequence shown here is derived from an EMBL/GenBank/DDBJ whole genome shotgun (WGS) entry which is preliminary data.</text>
</comment>
<dbReference type="Pfam" id="PF05717">
    <property type="entry name" value="TnpB_IS66"/>
    <property type="match status" value="1"/>
</dbReference>
<dbReference type="RefSeq" id="WP_249286201.1">
    <property type="nucleotide sequence ID" value="NZ_JACRWC010000024.1"/>
</dbReference>
<accession>A0A923NAM5</accession>
<dbReference type="PANTHER" id="PTHR36455">
    <property type="match status" value="1"/>
</dbReference>
<evidence type="ECO:0000313" key="1">
    <source>
        <dbReference type="EMBL" id="MBC5998641.1"/>
    </source>
</evidence>
<gene>
    <name evidence="1" type="primary">tnpB</name>
    <name evidence="1" type="ORF">H8876_01210</name>
</gene>
<dbReference type="EMBL" id="JACRWC010000024">
    <property type="protein sequence ID" value="MBC5998641.1"/>
    <property type="molecule type" value="Genomic_DNA"/>
</dbReference>
<organism evidence="1 2">
    <name type="scientific">Lentihominibacter faecis</name>
    <dbReference type="NCBI Taxonomy" id="2764712"/>
    <lineage>
        <taxon>Bacteria</taxon>
        <taxon>Bacillati</taxon>
        <taxon>Bacillota</taxon>
        <taxon>Clostridia</taxon>
        <taxon>Peptostreptococcales</taxon>
        <taxon>Anaerovoracaceae</taxon>
        <taxon>Lentihominibacter</taxon>
    </lineage>
</organism>
<reference evidence="1" key="1">
    <citation type="submission" date="2020-08" db="EMBL/GenBank/DDBJ databases">
        <authorList>
            <person name="Liu C."/>
            <person name="Sun Q."/>
        </authorList>
    </citation>
    <scope>NUCLEOTIDE SEQUENCE</scope>
    <source>
        <strain evidence="1">BX16</strain>
    </source>
</reference>
<evidence type="ECO:0000313" key="2">
    <source>
        <dbReference type="Proteomes" id="UP000644115"/>
    </source>
</evidence>
<protein>
    <submittedName>
        <fullName evidence="1">IS66 family insertion sequence element accessory protein TnpB</fullName>
    </submittedName>
</protein>
<dbReference type="NCBIfam" id="NF033819">
    <property type="entry name" value="IS66_TnpB"/>
    <property type="match status" value="1"/>
</dbReference>
<proteinExistence type="predicted"/>
<dbReference type="AlphaFoldDB" id="A0A923NAM5"/>
<dbReference type="InterPro" id="IPR008878">
    <property type="entry name" value="Transposase_IS66_Orf2"/>
</dbReference>
<dbReference type="Proteomes" id="UP000644115">
    <property type="component" value="Unassembled WGS sequence"/>
</dbReference>
<dbReference type="PANTHER" id="PTHR36455:SF1">
    <property type="entry name" value="BLR8292 PROTEIN"/>
    <property type="match status" value="1"/>
</dbReference>
<name>A0A923NAM5_9FIRM</name>
<keyword evidence="2" id="KW-1185">Reference proteome</keyword>